<dbReference type="PROSITE" id="PS51257">
    <property type="entry name" value="PROKAR_LIPOPROTEIN"/>
    <property type="match status" value="1"/>
</dbReference>
<dbReference type="Pfam" id="PF04314">
    <property type="entry name" value="PCuAC"/>
    <property type="match status" value="1"/>
</dbReference>
<dbReference type="InterPro" id="IPR036182">
    <property type="entry name" value="PCuAC_sf"/>
</dbReference>
<sequence length="214" mass="22330">MSRPQHSKAGRLRLAPVAIALGAVVTLTGCAAGKQAETADETATVYGDNVSTQNMYVRDATLAYPEGEPVYPAGSTAPVQAVLINQKPQQDRLLSVSSPYANSTEIGEPTVIPGGTRLYVGRETATTGQPDTQTQFAQNGPVQKKRVEIRLVGFTQPIRPGVTIPVTFTFAQAGSVTAQVPIGPSPEPRPEQGSPDTAEQIQEPGQGSGQGHGG</sequence>
<protein>
    <recommendedName>
        <fullName evidence="5">Copper(I)-binding protein</fullName>
    </recommendedName>
</protein>
<proteinExistence type="predicted"/>
<dbReference type="Proteomes" id="UP000253495">
    <property type="component" value="Unassembled WGS sequence"/>
</dbReference>
<evidence type="ECO:0000256" key="1">
    <source>
        <dbReference type="SAM" id="MobiDB-lite"/>
    </source>
</evidence>
<evidence type="ECO:0000256" key="2">
    <source>
        <dbReference type="SAM" id="SignalP"/>
    </source>
</evidence>
<evidence type="ECO:0008006" key="5">
    <source>
        <dbReference type="Google" id="ProtNLM"/>
    </source>
</evidence>
<feature type="chain" id="PRO_5016875753" description="Copper(I)-binding protein" evidence="2">
    <location>
        <begin position="32"/>
        <end position="214"/>
    </location>
</feature>
<comment type="caution">
    <text evidence="3">The sequence shown here is derived from an EMBL/GenBank/DDBJ whole genome shotgun (WGS) entry which is preliminary data.</text>
</comment>
<evidence type="ECO:0000313" key="4">
    <source>
        <dbReference type="Proteomes" id="UP000253495"/>
    </source>
</evidence>
<keyword evidence="4" id="KW-1185">Reference proteome</keyword>
<reference evidence="3 4" key="1">
    <citation type="submission" date="2018-07" db="EMBL/GenBank/DDBJ databases">
        <title>Genomic Encyclopedia of Type Strains, Phase III (KMG-III): the genomes of soil and plant-associated and newly described type strains.</title>
        <authorList>
            <person name="Whitman W."/>
        </authorList>
    </citation>
    <scope>NUCLEOTIDE SEQUENCE [LARGE SCALE GENOMIC DNA]</scope>
    <source>
        <strain evidence="3 4">CECT 8575</strain>
    </source>
</reference>
<keyword evidence="2" id="KW-0732">Signal</keyword>
<dbReference type="OrthoDB" id="5188566at2"/>
<name>A0A368VFX5_9ACTN</name>
<dbReference type="Gene3D" id="2.60.40.1890">
    <property type="entry name" value="PCu(A)C copper chaperone"/>
    <property type="match status" value="1"/>
</dbReference>
<dbReference type="RefSeq" id="WP_114454262.1">
    <property type="nucleotide sequence ID" value="NZ_QPJC01000012.1"/>
</dbReference>
<gene>
    <name evidence="3" type="ORF">DFQ14_11227</name>
</gene>
<evidence type="ECO:0000313" key="3">
    <source>
        <dbReference type="EMBL" id="RCW40148.1"/>
    </source>
</evidence>
<dbReference type="SUPFAM" id="SSF110087">
    <property type="entry name" value="DR1885-like metal-binding protein"/>
    <property type="match status" value="1"/>
</dbReference>
<dbReference type="InterPro" id="IPR007410">
    <property type="entry name" value="LpqE-like"/>
</dbReference>
<accession>A0A368VFX5</accession>
<feature type="signal peptide" evidence="2">
    <location>
        <begin position="1"/>
        <end position="31"/>
    </location>
</feature>
<organism evidence="3 4">
    <name type="scientific">Halopolyspora algeriensis</name>
    <dbReference type="NCBI Taxonomy" id="1500506"/>
    <lineage>
        <taxon>Bacteria</taxon>
        <taxon>Bacillati</taxon>
        <taxon>Actinomycetota</taxon>
        <taxon>Actinomycetes</taxon>
        <taxon>Actinomycetes incertae sedis</taxon>
        <taxon>Halopolyspora</taxon>
    </lineage>
</organism>
<feature type="region of interest" description="Disordered" evidence="1">
    <location>
        <begin position="177"/>
        <end position="214"/>
    </location>
</feature>
<dbReference type="AlphaFoldDB" id="A0A368VFX5"/>
<dbReference type="EMBL" id="QPJC01000012">
    <property type="protein sequence ID" value="RCW40148.1"/>
    <property type="molecule type" value="Genomic_DNA"/>
</dbReference>